<dbReference type="Proteomes" id="UP001074726">
    <property type="component" value="Unassembled WGS sequence"/>
</dbReference>
<evidence type="ECO:0008006" key="4">
    <source>
        <dbReference type="Google" id="ProtNLM"/>
    </source>
</evidence>
<keyword evidence="1" id="KW-0732">Signal</keyword>
<accession>A0ABT4C935</accession>
<dbReference type="SUPFAM" id="SSF50494">
    <property type="entry name" value="Trypsin-like serine proteases"/>
    <property type="match status" value="1"/>
</dbReference>
<protein>
    <recommendedName>
        <fullName evidence="4">Serine protease</fullName>
    </recommendedName>
</protein>
<evidence type="ECO:0000256" key="1">
    <source>
        <dbReference type="SAM" id="SignalP"/>
    </source>
</evidence>
<gene>
    <name evidence="2" type="ORF">NYO98_04220</name>
</gene>
<dbReference type="RefSeq" id="WP_268110275.1">
    <property type="nucleotide sequence ID" value="NZ_JAPPUX010000001.1"/>
</dbReference>
<dbReference type="InterPro" id="IPR009003">
    <property type="entry name" value="Peptidase_S1_PA"/>
</dbReference>
<keyword evidence="3" id="KW-1185">Reference proteome</keyword>
<evidence type="ECO:0000313" key="2">
    <source>
        <dbReference type="EMBL" id="MCY4725475.1"/>
    </source>
</evidence>
<dbReference type="InterPro" id="IPR043504">
    <property type="entry name" value="Peptidase_S1_PA_chymotrypsin"/>
</dbReference>
<feature type="signal peptide" evidence="1">
    <location>
        <begin position="1"/>
        <end position="27"/>
    </location>
</feature>
<name>A0ABT4C935_9ACTN</name>
<dbReference type="Gene3D" id="2.40.10.10">
    <property type="entry name" value="Trypsin-like serine proteases"/>
    <property type="match status" value="1"/>
</dbReference>
<evidence type="ECO:0000313" key="3">
    <source>
        <dbReference type="Proteomes" id="UP001074726"/>
    </source>
</evidence>
<dbReference type="EMBL" id="JAPPUX010000001">
    <property type="protein sequence ID" value="MCY4725475.1"/>
    <property type="molecule type" value="Genomic_DNA"/>
</dbReference>
<comment type="caution">
    <text evidence="2">The sequence shown here is derived from an EMBL/GenBank/DDBJ whole genome shotgun (WGS) entry which is preliminary data.</text>
</comment>
<sequence>MRTPTKLFTLTAVGLVAAAATGAPATAAPTKQARAAWAPADSAAIHPGVQMYTDGAQCTANFVYTDTAGTTYVGYAAHCAGTGEATDTNGCDAGSLPLGAKVDFVEGGSLVTEGTRVGGGTLVYSSWLAMQRNGETDEDACAYNDLALVKVDAADTGKVNPSVPFWGGPVAVNTSGTAAGDTVHSYGNSSLRAGVELLSPKQGTSLGTEGGGWSHPVYTVTAGVPGDSGSAFLDADGNALGTLSTLALAPLAGSNGVGDLSRELAYAQATSGIAGLRLVPGTEPFRPIL</sequence>
<reference evidence="2" key="1">
    <citation type="submission" date="2022-08" db="EMBL/GenBank/DDBJ databases">
        <title>Genome sequencing of Nocardioides sp. STR2.</title>
        <authorList>
            <person name="So Y."/>
        </authorList>
    </citation>
    <scope>NUCLEOTIDE SEQUENCE</scope>
    <source>
        <strain evidence="2">STR2</strain>
    </source>
</reference>
<proteinExistence type="predicted"/>
<organism evidence="2 3">
    <name type="scientific">Nocardioides pini</name>
    <dbReference type="NCBI Taxonomy" id="2975053"/>
    <lineage>
        <taxon>Bacteria</taxon>
        <taxon>Bacillati</taxon>
        <taxon>Actinomycetota</taxon>
        <taxon>Actinomycetes</taxon>
        <taxon>Propionibacteriales</taxon>
        <taxon>Nocardioidaceae</taxon>
        <taxon>Nocardioides</taxon>
    </lineage>
</organism>
<feature type="chain" id="PRO_5046743738" description="Serine protease" evidence="1">
    <location>
        <begin position="28"/>
        <end position="289"/>
    </location>
</feature>